<evidence type="ECO:0000259" key="1">
    <source>
        <dbReference type="Pfam" id="PF22322"/>
    </source>
</evidence>
<evidence type="ECO:0000313" key="3">
    <source>
        <dbReference type="Proteomes" id="UP000625780"/>
    </source>
</evidence>
<feature type="domain" description="DUF6973" evidence="1">
    <location>
        <begin position="21"/>
        <end position="141"/>
    </location>
</feature>
<dbReference type="RefSeq" id="WP_188370030.1">
    <property type="nucleotide sequence ID" value="NZ_BMFH01000001.1"/>
</dbReference>
<organism evidence="2 3">
    <name type="scientific">Muriicola marianensis</name>
    <dbReference type="NCBI Taxonomy" id="1324801"/>
    <lineage>
        <taxon>Bacteria</taxon>
        <taxon>Pseudomonadati</taxon>
        <taxon>Bacteroidota</taxon>
        <taxon>Flavobacteriia</taxon>
        <taxon>Flavobacteriales</taxon>
        <taxon>Flavobacteriaceae</taxon>
        <taxon>Muriicola</taxon>
    </lineage>
</organism>
<name>A0ABQ1QZ03_9FLAO</name>
<comment type="caution">
    <text evidence="2">The sequence shown here is derived from an EMBL/GenBank/DDBJ whole genome shotgun (WGS) entry which is preliminary data.</text>
</comment>
<reference evidence="3" key="1">
    <citation type="journal article" date="2019" name="Int. J. Syst. Evol. Microbiol.">
        <title>The Global Catalogue of Microorganisms (GCM) 10K type strain sequencing project: providing services to taxonomists for standard genome sequencing and annotation.</title>
        <authorList>
            <consortium name="The Broad Institute Genomics Platform"/>
            <consortium name="The Broad Institute Genome Sequencing Center for Infectious Disease"/>
            <person name="Wu L."/>
            <person name="Ma J."/>
        </authorList>
    </citation>
    <scope>NUCLEOTIDE SEQUENCE [LARGE SCALE GENOMIC DNA]</scope>
    <source>
        <strain evidence="3">CGMCC 1.12606</strain>
    </source>
</reference>
<accession>A0ABQ1QZ03</accession>
<keyword evidence="3" id="KW-1185">Reference proteome</keyword>
<protein>
    <recommendedName>
        <fullName evidence="1">DUF6973 domain-containing protein</fullName>
    </recommendedName>
</protein>
<dbReference type="EMBL" id="BMFH01000001">
    <property type="protein sequence ID" value="GGD49019.1"/>
    <property type="molecule type" value="Genomic_DNA"/>
</dbReference>
<sequence length="167" mass="19804">MNEIWAVIRRARPRQLFRLVWLCLTHIRLVWPTYRATKKTISIADEHFAHEHRRNTPANAFRHALWNWMIAKECTLVVKEEEKVLRWTELITDMHERILPGNTLTNAMDLHNNAVGRTLFRNEERKNNDRSVSLFLEMTENSLLVSSLQEIQQTPETRLVHLINTVS</sequence>
<dbReference type="InterPro" id="IPR054246">
    <property type="entry name" value="DUF6973"/>
</dbReference>
<dbReference type="Pfam" id="PF22322">
    <property type="entry name" value="DUF6973"/>
    <property type="match status" value="1"/>
</dbReference>
<gene>
    <name evidence="2" type="ORF">GCM10011361_14710</name>
</gene>
<dbReference type="Proteomes" id="UP000625780">
    <property type="component" value="Unassembled WGS sequence"/>
</dbReference>
<evidence type="ECO:0000313" key="2">
    <source>
        <dbReference type="EMBL" id="GGD49019.1"/>
    </source>
</evidence>
<proteinExistence type="predicted"/>